<protein>
    <submittedName>
        <fullName evidence="1">Putative type III secretion system protein SsaP</fullName>
    </submittedName>
</protein>
<accession>I6PDY3</accession>
<evidence type="ECO:0000313" key="1">
    <source>
        <dbReference type="EMBL" id="AFH88818.1"/>
    </source>
</evidence>
<name>I6PDY3_9GAMM</name>
<sequence length="125" mass="13101">MTTIKTEGSAWHWQAEDGTQGDSAAGAHSAAFARLMERGAKAACGKAPPPLTARGAKARYRLMGGRADGLICDVSDGPDGLQMCVIVLEAALFHRLNEVVPRLAAVLGEAGYRVSLEVRRAEPGA</sequence>
<proteinExistence type="predicted"/>
<organism evidence="1">
    <name type="scientific">Candidatus Sodalis melophagi</name>
    <dbReference type="NCBI Taxonomy" id="1173031"/>
    <lineage>
        <taxon>Bacteria</taxon>
        <taxon>Pseudomonadati</taxon>
        <taxon>Pseudomonadota</taxon>
        <taxon>Gammaproteobacteria</taxon>
        <taxon>Enterobacterales</taxon>
        <taxon>Bruguierivoracaceae</taxon>
        <taxon>Sodalis</taxon>
    </lineage>
</organism>
<dbReference type="EMBL" id="JQ003582">
    <property type="protein sequence ID" value="AFH88818.1"/>
    <property type="molecule type" value="Genomic_DNA"/>
</dbReference>
<gene>
    <name evidence="1" type="primary">ssaP</name>
</gene>
<dbReference type="AlphaFoldDB" id="I6PDY3"/>
<reference evidence="1" key="1">
    <citation type="journal article" date="2012" name="PLoS ONE">
        <title>Candidatus Sodalis melophagi sp. nov.: Phylogenetically Independent Comparative Model to the Tsetse Fly Symbiont Sodalis glossinidius.</title>
        <authorList>
            <person name="Chrudimsky T."/>
            <person name="Husnik F."/>
            <person name="Novakova E."/>
            <person name="Hypsa V."/>
        </authorList>
    </citation>
    <scope>NUCLEOTIDE SEQUENCE</scope>
    <source>
        <strain evidence="1">CZT</strain>
    </source>
</reference>